<dbReference type="InterPro" id="IPR049164">
    <property type="entry name" value="Glyco_hydro_78_N"/>
</dbReference>
<accession>A0ABP9BQT1</accession>
<evidence type="ECO:0000313" key="4">
    <source>
        <dbReference type="Proteomes" id="UP001501411"/>
    </source>
</evidence>
<organism evidence="3 4">
    <name type="scientific">Olivibacter ginsenosidimutans</name>
    <dbReference type="NCBI Taxonomy" id="1176537"/>
    <lineage>
        <taxon>Bacteria</taxon>
        <taxon>Pseudomonadati</taxon>
        <taxon>Bacteroidota</taxon>
        <taxon>Sphingobacteriia</taxon>
        <taxon>Sphingobacteriales</taxon>
        <taxon>Sphingobacteriaceae</taxon>
        <taxon>Olivibacter</taxon>
    </lineage>
</organism>
<dbReference type="PANTHER" id="PTHR34987:SF4">
    <property type="entry name" value="ALPHA-L-RHAMNOSIDASE C-TERMINAL DOMAIN-CONTAINING PROTEIN"/>
    <property type="match status" value="1"/>
</dbReference>
<keyword evidence="4" id="KW-1185">Reference proteome</keyword>
<dbReference type="SUPFAM" id="SSF48208">
    <property type="entry name" value="Six-hairpin glycosidases"/>
    <property type="match status" value="1"/>
</dbReference>
<dbReference type="Proteomes" id="UP001501411">
    <property type="component" value="Unassembled WGS sequence"/>
</dbReference>
<dbReference type="Gene3D" id="1.50.10.10">
    <property type="match status" value="1"/>
</dbReference>
<sequence>MLGTMLLFGEHPSSFAKSEKGVPGIQDRLHLKNLNDTVDYYAAQREQWLAKAEANKPVLTETIVKPVRLGKLVKDNDAFQNWRMDPAASIDQFISQGFKEQSGVIIDFGTHVTGYVSFSLRPLHTTPDAPLRLKLTFGEVPSEVAVPFDPYPGGLSRAWLQDEIVTVSELPAQITIPRRLAFRYVKVELLSPSIAYDFTFDSIQIKATSSASTAVAALASKTSERIKAIDRVGLQTLSECMQTVYEDGPKRDRRLWIGDLYLEALANDVSYKNHQLTRRCLYLLAALANKEGYLHGTVFERPKPHPQEGQQLLDYALLFGVALKDYAENTGDTGTALDLWPVVKRQIDLVTRYLQPDGRLDYDRANKELWIFIDWKDGLHKAVAIQGLAIFALKQAYQLAKHLGKEKELSGLPNMIQKMEQASRKYFFDQQKQLFVSGPAKQVSYASQLWMVLSGVVSRKDAPSLIHTLEQDATALKPGGPYLYHYLLQAMIQSGMGKEAKEIMLQYWGQMVDMGADTFWEVYDPTDEYKSPYNFYPVNSYCHAWSCTPVYFIRKYPEIFQNE</sequence>
<gene>
    <name evidence="3" type="ORF">GCM10023231_29890</name>
</gene>
<dbReference type="InterPro" id="IPR012341">
    <property type="entry name" value="6hp_glycosidase-like_sf"/>
</dbReference>
<evidence type="ECO:0000259" key="2">
    <source>
        <dbReference type="Pfam" id="PF21104"/>
    </source>
</evidence>
<dbReference type="InterPro" id="IPR035396">
    <property type="entry name" value="Bac_rhamnosid6H"/>
</dbReference>
<dbReference type="PANTHER" id="PTHR34987">
    <property type="entry name" value="C, PUTATIVE (AFU_ORTHOLOGUE AFUA_3G02880)-RELATED"/>
    <property type="match status" value="1"/>
</dbReference>
<reference evidence="4" key="1">
    <citation type="journal article" date="2019" name="Int. J. Syst. Evol. Microbiol.">
        <title>The Global Catalogue of Microorganisms (GCM) 10K type strain sequencing project: providing services to taxonomists for standard genome sequencing and annotation.</title>
        <authorList>
            <consortium name="The Broad Institute Genomics Platform"/>
            <consortium name="The Broad Institute Genome Sequencing Center for Infectious Disease"/>
            <person name="Wu L."/>
            <person name="Ma J."/>
        </authorList>
    </citation>
    <scope>NUCLEOTIDE SEQUENCE [LARGE SCALE GENOMIC DNA]</scope>
    <source>
        <strain evidence="4">JCM 18200</strain>
    </source>
</reference>
<feature type="domain" description="Glycosyl hydrolase family 78 alpha-rhamnosidase N-terminal" evidence="2">
    <location>
        <begin position="67"/>
        <end position="207"/>
    </location>
</feature>
<dbReference type="Pfam" id="PF21104">
    <property type="entry name" value="Glyco_hydro_78_N"/>
    <property type="match status" value="1"/>
</dbReference>
<dbReference type="EMBL" id="BAABIQ010000040">
    <property type="protein sequence ID" value="GAA4799150.1"/>
    <property type="molecule type" value="Genomic_DNA"/>
</dbReference>
<protein>
    <submittedName>
        <fullName evidence="3">Alpha-L-rhamnosidase</fullName>
    </submittedName>
</protein>
<dbReference type="Pfam" id="PF17389">
    <property type="entry name" value="Bac_rhamnosid6H"/>
    <property type="match status" value="1"/>
</dbReference>
<name>A0ABP9BQT1_9SPHI</name>
<comment type="caution">
    <text evidence="3">The sequence shown here is derived from an EMBL/GenBank/DDBJ whole genome shotgun (WGS) entry which is preliminary data.</text>
</comment>
<evidence type="ECO:0000259" key="1">
    <source>
        <dbReference type="Pfam" id="PF17389"/>
    </source>
</evidence>
<dbReference type="InterPro" id="IPR008928">
    <property type="entry name" value="6-hairpin_glycosidase_sf"/>
</dbReference>
<evidence type="ECO:0000313" key="3">
    <source>
        <dbReference type="EMBL" id="GAA4799150.1"/>
    </source>
</evidence>
<feature type="domain" description="Alpha-L-rhamnosidase six-hairpin glycosidase" evidence="1">
    <location>
        <begin position="226"/>
        <end position="554"/>
    </location>
</feature>
<proteinExistence type="predicted"/>